<dbReference type="PANTHER" id="PTHR43214:SF24">
    <property type="entry name" value="TRANSCRIPTIONAL REGULATORY PROTEIN NARL-RELATED"/>
    <property type="match status" value="1"/>
</dbReference>
<evidence type="ECO:0000259" key="7">
    <source>
        <dbReference type="PROSITE" id="PS50110"/>
    </source>
</evidence>
<feature type="modified residue" description="4-aspartylphosphate" evidence="5">
    <location>
        <position position="52"/>
    </location>
</feature>
<feature type="domain" description="Response regulatory" evidence="7">
    <location>
        <begin position="2"/>
        <end position="122"/>
    </location>
</feature>
<accession>A0ABW1C758</accession>
<evidence type="ECO:0000256" key="4">
    <source>
        <dbReference type="ARBA" id="ARBA00023163"/>
    </source>
</evidence>
<dbReference type="PANTHER" id="PTHR43214">
    <property type="entry name" value="TWO-COMPONENT RESPONSE REGULATOR"/>
    <property type="match status" value="1"/>
</dbReference>
<reference evidence="9" key="1">
    <citation type="journal article" date="2019" name="Int. J. Syst. Evol. Microbiol.">
        <title>The Global Catalogue of Microorganisms (GCM) 10K type strain sequencing project: providing services to taxonomists for standard genome sequencing and annotation.</title>
        <authorList>
            <consortium name="The Broad Institute Genomics Platform"/>
            <consortium name="The Broad Institute Genome Sequencing Center for Infectious Disease"/>
            <person name="Wu L."/>
            <person name="Ma J."/>
        </authorList>
    </citation>
    <scope>NUCLEOTIDE SEQUENCE [LARGE SCALE GENOMIC DNA]</scope>
    <source>
        <strain evidence="9">CGMCC 4.7106</strain>
    </source>
</reference>
<dbReference type="RefSeq" id="WP_148029338.1">
    <property type="nucleotide sequence ID" value="NZ_JAHKRN010000043.1"/>
</dbReference>
<keyword evidence="4" id="KW-0804">Transcription</keyword>
<dbReference type="Pfam" id="PF00196">
    <property type="entry name" value="GerE"/>
    <property type="match status" value="1"/>
</dbReference>
<proteinExistence type="predicted"/>
<comment type="caution">
    <text evidence="8">The sequence shown here is derived from an EMBL/GenBank/DDBJ whole genome shotgun (WGS) entry which is preliminary data.</text>
</comment>
<dbReference type="SMART" id="SM00448">
    <property type="entry name" value="REC"/>
    <property type="match status" value="1"/>
</dbReference>
<evidence type="ECO:0000256" key="5">
    <source>
        <dbReference type="PROSITE-ProRule" id="PRU00169"/>
    </source>
</evidence>
<dbReference type="SUPFAM" id="SSF52172">
    <property type="entry name" value="CheY-like"/>
    <property type="match status" value="1"/>
</dbReference>
<evidence type="ECO:0000313" key="9">
    <source>
        <dbReference type="Proteomes" id="UP001596096"/>
    </source>
</evidence>
<keyword evidence="2" id="KW-0805">Transcription regulation</keyword>
<dbReference type="PROSITE" id="PS50043">
    <property type="entry name" value="HTH_LUXR_2"/>
    <property type="match status" value="1"/>
</dbReference>
<dbReference type="PROSITE" id="PS50110">
    <property type="entry name" value="RESPONSE_REGULATORY"/>
    <property type="match status" value="1"/>
</dbReference>
<keyword evidence="3" id="KW-0238">DNA-binding</keyword>
<name>A0ABW1C758_9ACTN</name>
<organism evidence="8 9">
    <name type="scientific">Nonomuraea harbinensis</name>
    <dbReference type="NCBI Taxonomy" id="1286938"/>
    <lineage>
        <taxon>Bacteria</taxon>
        <taxon>Bacillati</taxon>
        <taxon>Actinomycetota</taxon>
        <taxon>Actinomycetes</taxon>
        <taxon>Streptosporangiales</taxon>
        <taxon>Streptosporangiaceae</taxon>
        <taxon>Nonomuraea</taxon>
    </lineage>
</organism>
<evidence type="ECO:0000313" key="8">
    <source>
        <dbReference type="EMBL" id="MFC5821499.1"/>
    </source>
</evidence>
<dbReference type="Pfam" id="PF00072">
    <property type="entry name" value="Response_reg"/>
    <property type="match status" value="1"/>
</dbReference>
<keyword evidence="1 5" id="KW-0597">Phosphoprotein</keyword>
<dbReference type="InterPro" id="IPR000792">
    <property type="entry name" value="Tscrpt_reg_LuxR_C"/>
</dbReference>
<dbReference type="InterPro" id="IPR011006">
    <property type="entry name" value="CheY-like_superfamily"/>
</dbReference>
<keyword evidence="9" id="KW-1185">Reference proteome</keyword>
<gene>
    <name evidence="8" type="ORF">ACFPUY_40980</name>
</gene>
<dbReference type="Proteomes" id="UP001596096">
    <property type="component" value="Unassembled WGS sequence"/>
</dbReference>
<dbReference type="InterPro" id="IPR001789">
    <property type="entry name" value="Sig_transdc_resp-reg_receiver"/>
</dbReference>
<sequence>MRIVLAEDSVLLREGLIRLLEGSGMRVVAAVAEAEGLLRAAEEHRPDLVLTDVRMPPTHTDEGLRAALVLRRQRPALAVLVLSQYVEERYAAQLLSSATGGVGYLLKDRVADVAEFVDALRRVAAGGTALDPEVVAQLLLRGHSDPLDRLTPREYEVLQLMAEGRSNAGIGQALVLSEGAVGKHIGNIFAKLDLPPAEGDHRRVLAVLQFLKIRSLP</sequence>
<evidence type="ECO:0000256" key="3">
    <source>
        <dbReference type="ARBA" id="ARBA00023125"/>
    </source>
</evidence>
<dbReference type="EMBL" id="JBHSNW010000034">
    <property type="protein sequence ID" value="MFC5821499.1"/>
    <property type="molecule type" value="Genomic_DNA"/>
</dbReference>
<protein>
    <submittedName>
        <fullName evidence="8">Response regulator</fullName>
    </submittedName>
</protein>
<evidence type="ECO:0000256" key="1">
    <source>
        <dbReference type="ARBA" id="ARBA00022553"/>
    </source>
</evidence>
<dbReference type="InterPro" id="IPR016032">
    <property type="entry name" value="Sig_transdc_resp-reg_C-effctor"/>
</dbReference>
<evidence type="ECO:0000259" key="6">
    <source>
        <dbReference type="PROSITE" id="PS50043"/>
    </source>
</evidence>
<dbReference type="SUPFAM" id="SSF46894">
    <property type="entry name" value="C-terminal effector domain of the bipartite response regulators"/>
    <property type="match status" value="1"/>
</dbReference>
<dbReference type="PRINTS" id="PR00038">
    <property type="entry name" value="HTHLUXR"/>
</dbReference>
<dbReference type="InterPro" id="IPR058245">
    <property type="entry name" value="NreC/VraR/RcsB-like_REC"/>
</dbReference>
<feature type="domain" description="HTH luxR-type" evidence="6">
    <location>
        <begin position="143"/>
        <end position="214"/>
    </location>
</feature>
<dbReference type="CDD" id="cd17535">
    <property type="entry name" value="REC_NarL-like"/>
    <property type="match status" value="1"/>
</dbReference>
<dbReference type="InterPro" id="IPR039420">
    <property type="entry name" value="WalR-like"/>
</dbReference>
<evidence type="ECO:0000256" key="2">
    <source>
        <dbReference type="ARBA" id="ARBA00023015"/>
    </source>
</evidence>
<dbReference type="Gene3D" id="3.40.50.2300">
    <property type="match status" value="1"/>
</dbReference>
<dbReference type="CDD" id="cd06170">
    <property type="entry name" value="LuxR_C_like"/>
    <property type="match status" value="1"/>
</dbReference>
<dbReference type="SMART" id="SM00421">
    <property type="entry name" value="HTH_LUXR"/>
    <property type="match status" value="1"/>
</dbReference>